<dbReference type="PANTHER" id="PTHR40465">
    <property type="entry name" value="CHROMOSOME 1, WHOLE GENOME SHOTGUN SEQUENCE"/>
    <property type="match status" value="1"/>
</dbReference>
<keyword evidence="2" id="KW-0812">Transmembrane</keyword>
<sequence length="339" mass="38075">MFDGQIGALEVGIVVSTALFGVTTAQTYLYYQLFPKDSKWMSLLVLWIWFLELIHNAFACEILYFYTVTNFGNPDVPTMKTPILFAANLVISETILLFIQGYFIFRIHRLSHSWYMPIISSVLLAVRFGASAMLAVKAAVMVTLTQWVTDYHWALVTTFSIGTFAGVTIPIMLVFHLARQRTSAHNNKTTLAIVDKLILWTIQTCLLNGLLSVLTLAFSASIQFITLPGRFAWLATYVALPKVFSNSFLVNLNSRVKLRHLQEDGGVVEMFPSDNNRNTVSFPHRLGARITVTKEETRTTDIKDGTGEISFQFENGGTGSDTLRVSTPQEENEYDSDLK</sequence>
<evidence type="ECO:0000313" key="4">
    <source>
        <dbReference type="EMBL" id="KAL0567917.1"/>
    </source>
</evidence>
<feature type="non-terminal residue" evidence="4">
    <location>
        <position position="339"/>
    </location>
</feature>
<feature type="transmembrane region" description="Helical" evidence="2">
    <location>
        <begin position="152"/>
        <end position="177"/>
    </location>
</feature>
<evidence type="ECO:0000256" key="1">
    <source>
        <dbReference type="SAM" id="MobiDB-lite"/>
    </source>
</evidence>
<dbReference type="EMBL" id="JBAHYK010001461">
    <property type="protein sequence ID" value="KAL0567917.1"/>
    <property type="molecule type" value="Genomic_DNA"/>
</dbReference>
<feature type="transmembrane region" description="Helical" evidence="2">
    <location>
        <begin position="117"/>
        <end position="140"/>
    </location>
</feature>
<feature type="region of interest" description="Disordered" evidence="1">
    <location>
        <begin position="307"/>
        <end position="339"/>
    </location>
</feature>
<evidence type="ECO:0000256" key="2">
    <source>
        <dbReference type="SAM" id="Phobius"/>
    </source>
</evidence>
<feature type="compositionally biased region" description="Acidic residues" evidence="1">
    <location>
        <begin position="330"/>
        <end position="339"/>
    </location>
</feature>
<dbReference type="Proteomes" id="UP001465976">
    <property type="component" value="Unassembled WGS sequence"/>
</dbReference>
<accession>A0ABR3EYB3</accession>
<feature type="compositionally biased region" description="Polar residues" evidence="1">
    <location>
        <begin position="312"/>
        <end position="329"/>
    </location>
</feature>
<proteinExistence type="predicted"/>
<organism evidence="4 5">
    <name type="scientific">Marasmius crinis-equi</name>
    <dbReference type="NCBI Taxonomy" id="585013"/>
    <lineage>
        <taxon>Eukaryota</taxon>
        <taxon>Fungi</taxon>
        <taxon>Dikarya</taxon>
        <taxon>Basidiomycota</taxon>
        <taxon>Agaricomycotina</taxon>
        <taxon>Agaricomycetes</taxon>
        <taxon>Agaricomycetidae</taxon>
        <taxon>Agaricales</taxon>
        <taxon>Marasmiineae</taxon>
        <taxon>Marasmiaceae</taxon>
        <taxon>Marasmius</taxon>
    </lineage>
</organism>
<gene>
    <name evidence="4" type="ORF">V5O48_014071</name>
</gene>
<reference evidence="4 5" key="1">
    <citation type="submission" date="2024-02" db="EMBL/GenBank/DDBJ databases">
        <title>A draft genome for the cacao thread blight pathogen Marasmius crinis-equi.</title>
        <authorList>
            <person name="Cohen S.P."/>
            <person name="Baruah I.K."/>
            <person name="Amoako-Attah I."/>
            <person name="Bukari Y."/>
            <person name="Meinhardt L.W."/>
            <person name="Bailey B.A."/>
        </authorList>
    </citation>
    <scope>NUCLEOTIDE SEQUENCE [LARGE SCALE GENOMIC DNA]</scope>
    <source>
        <strain evidence="4 5">GH-76</strain>
    </source>
</reference>
<feature type="transmembrane region" description="Helical" evidence="2">
    <location>
        <begin position="197"/>
        <end position="225"/>
    </location>
</feature>
<dbReference type="Pfam" id="PF20152">
    <property type="entry name" value="DUF6534"/>
    <property type="match status" value="1"/>
</dbReference>
<evidence type="ECO:0000313" key="5">
    <source>
        <dbReference type="Proteomes" id="UP001465976"/>
    </source>
</evidence>
<keyword evidence="2" id="KW-1133">Transmembrane helix</keyword>
<feature type="domain" description="DUF6534" evidence="3">
    <location>
        <begin position="165"/>
        <end position="256"/>
    </location>
</feature>
<feature type="transmembrane region" description="Helical" evidence="2">
    <location>
        <begin position="43"/>
        <end position="65"/>
    </location>
</feature>
<feature type="transmembrane region" description="Helical" evidence="2">
    <location>
        <begin position="231"/>
        <end position="252"/>
    </location>
</feature>
<evidence type="ECO:0000259" key="3">
    <source>
        <dbReference type="Pfam" id="PF20152"/>
    </source>
</evidence>
<protein>
    <recommendedName>
        <fullName evidence="3">DUF6534 domain-containing protein</fullName>
    </recommendedName>
</protein>
<feature type="transmembrane region" description="Helical" evidence="2">
    <location>
        <begin position="6"/>
        <end position="31"/>
    </location>
</feature>
<name>A0ABR3EYB3_9AGAR</name>
<dbReference type="InterPro" id="IPR045339">
    <property type="entry name" value="DUF6534"/>
</dbReference>
<dbReference type="PANTHER" id="PTHR40465:SF1">
    <property type="entry name" value="DUF6534 DOMAIN-CONTAINING PROTEIN"/>
    <property type="match status" value="1"/>
</dbReference>
<feature type="transmembrane region" description="Helical" evidence="2">
    <location>
        <begin position="85"/>
        <end position="105"/>
    </location>
</feature>
<keyword evidence="2" id="KW-0472">Membrane</keyword>
<comment type="caution">
    <text evidence="4">The sequence shown here is derived from an EMBL/GenBank/DDBJ whole genome shotgun (WGS) entry which is preliminary data.</text>
</comment>
<keyword evidence="5" id="KW-1185">Reference proteome</keyword>